<sequence length="481" mass="50802">MGAGQMLNLKIFPRLLFLFVLQQLTSFVIAQTIQNVTVGVEGSFFSPQTVSAAERDIVNFVFGGDIHSITQSTFENPCTPLPGGFSSNLSGRGRDFSGPTVIFSLTVTNASAPIWYFCSSTRPVSHCNNKMVGVINPPSQAAFMSFANAALTATTTLPFSPAVMLTGIGATATLTTLSDAASPAMTASTNLSALYPPPYSPTPSPTSSPSSSGSHNRGAVTGGAVGAAVGAFLLLCITFLLWRRVKIHRRVSNGSSFFAYNHRPRGARSLFSNGNGPGSPGQMTSTINYNSAHSPNMVTAFDVDHETQQAMSRQPPPQMRSAKTSPMMSEFSMSQSSTSPLQPIRNLSHTNSAGQLTQGSGFSTTGTMYSNNYPSINQQPSSSVPMIAEESPPGLGAATPRNHRPTESSSNTGSDSAGTLDVKAIAREVVNIMREEQKGSSGKGPNAPTGLERSRSTTESLVSAPPKYYTANNTSEDERRI</sequence>
<feature type="chain" id="PRO_5034308044" description="Extracellular serine-rich protein" evidence="3">
    <location>
        <begin position="31"/>
        <end position="481"/>
    </location>
</feature>
<dbReference type="CDD" id="cd00920">
    <property type="entry name" value="Cupredoxin"/>
    <property type="match status" value="1"/>
</dbReference>
<gene>
    <name evidence="4" type="ORF">D9756_007831</name>
</gene>
<dbReference type="PANTHER" id="PTHR34883:SF15">
    <property type="entry name" value="EXTRACELLULAR SERINE-RICH PROTEIN"/>
    <property type="match status" value="1"/>
</dbReference>
<dbReference type="OrthoDB" id="1921208at2759"/>
<proteinExistence type="predicted"/>
<evidence type="ECO:0000256" key="3">
    <source>
        <dbReference type="SAM" id="SignalP"/>
    </source>
</evidence>
<feature type="compositionally biased region" description="Low complexity" evidence="1">
    <location>
        <begin position="325"/>
        <end position="339"/>
    </location>
</feature>
<evidence type="ECO:0000256" key="2">
    <source>
        <dbReference type="SAM" id="Phobius"/>
    </source>
</evidence>
<organism evidence="4 5">
    <name type="scientific">Leucocoprinus leucothites</name>
    <dbReference type="NCBI Taxonomy" id="201217"/>
    <lineage>
        <taxon>Eukaryota</taxon>
        <taxon>Fungi</taxon>
        <taxon>Dikarya</taxon>
        <taxon>Basidiomycota</taxon>
        <taxon>Agaricomycotina</taxon>
        <taxon>Agaricomycetes</taxon>
        <taxon>Agaricomycetidae</taxon>
        <taxon>Agaricales</taxon>
        <taxon>Agaricineae</taxon>
        <taxon>Agaricaceae</taxon>
        <taxon>Leucocoprinus</taxon>
    </lineage>
</organism>
<dbReference type="InterPro" id="IPR008972">
    <property type="entry name" value="Cupredoxin"/>
</dbReference>
<name>A0A8H5D6C1_9AGAR</name>
<dbReference type="PANTHER" id="PTHR34883">
    <property type="entry name" value="SERINE-RICH PROTEIN, PUTATIVE-RELATED-RELATED"/>
    <property type="match status" value="1"/>
</dbReference>
<feature type="signal peptide" evidence="3">
    <location>
        <begin position="1"/>
        <end position="30"/>
    </location>
</feature>
<feature type="compositionally biased region" description="Polar residues" evidence="1">
    <location>
        <begin position="407"/>
        <end position="417"/>
    </location>
</feature>
<feature type="region of interest" description="Disordered" evidence="1">
    <location>
        <begin position="310"/>
        <end position="481"/>
    </location>
</feature>
<keyword evidence="5" id="KW-1185">Reference proteome</keyword>
<feature type="transmembrane region" description="Helical" evidence="2">
    <location>
        <begin position="219"/>
        <end position="242"/>
    </location>
</feature>
<evidence type="ECO:0000313" key="5">
    <source>
        <dbReference type="Proteomes" id="UP000559027"/>
    </source>
</evidence>
<dbReference type="SUPFAM" id="SSF49503">
    <property type="entry name" value="Cupredoxins"/>
    <property type="match status" value="1"/>
</dbReference>
<reference evidence="4 5" key="1">
    <citation type="journal article" date="2020" name="ISME J.">
        <title>Uncovering the hidden diversity of litter-decomposition mechanisms in mushroom-forming fungi.</title>
        <authorList>
            <person name="Floudas D."/>
            <person name="Bentzer J."/>
            <person name="Ahren D."/>
            <person name="Johansson T."/>
            <person name="Persson P."/>
            <person name="Tunlid A."/>
        </authorList>
    </citation>
    <scope>NUCLEOTIDE SEQUENCE [LARGE SCALE GENOMIC DNA]</scope>
    <source>
        <strain evidence="4 5">CBS 146.42</strain>
    </source>
</reference>
<dbReference type="InterPro" id="IPR052953">
    <property type="entry name" value="Ser-rich/MCO-related"/>
</dbReference>
<evidence type="ECO:0000256" key="1">
    <source>
        <dbReference type="SAM" id="MobiDB-lite"/>
    </source>
</evidence>
<protein>
    <recommendedName>
        <fullName evidence="6">Extracellular serine-rich protein</fullName>
    </recommendedName>
</protein>
<feature type="compositionally biased region" description="Polar residues" evidence="1">
    <location>
        <begin position="345"/>
        <end position="384"/>
    </location>
</feature>
<evidence type="ECO:0008006" key="6">
    <source>
        <dbReference type="Google" id="ProtNLM"/>
    </source>
</evidence>
<feature type="compositionally biased region" description="Pro residues" evidence="1">
    <location>
        <begin position="196"/>
        <end position="206"/>
    </location>
</feature>
<keyword evidence="3" id="KW-0732">Signal</keyword>
<comment type="caution">
    <text evidence="4">The sequence shown here is derived from an EMBL/GenBank/DDBJ whole genome shotgun (WGS) entry which is preliminary data.</text>
</comment>
<keyword evidence="2" id="KW-0472">Membrane</keyword>
<keyword evidence="2" id="KW-0812">Transmembrane</keyword>
<evidence type="ECO:0000313" key="4">
    <source>
        <dbReference type="EMBL" id="KAF5353536.1"/>
    </source>
</evidence>
<feature type="region of interest" description="Disordered" evidence="1">
    <location>
        <begin position="196"/>
        <end position="218"/>
    </location>
</feature>
<keyword evidence="2" id="KW-1133">Transmembrane helix</keyword>
<dbReference type="Proteomes" id="UP000559027">
    <property type="component" value="Unassembled WGS sequence"/>
</dbReference>
<dbReference type="Gene3D" id="2.60.40.420">
    <property type="entry name" value="Cupredoxins - blue copper proteins"/>
    <property type="match status" value="1"/>
</dbReference>
<dbReference type="EMBL" id="JAACJO010000010">
    <property type="protein sequence ID" value="KAF5353536.1"/>
    <property type="molecule type" value="Genomic_DNA"/>
</dbReference>
<dbReference type="AlphaFoldDB" id="A0A8H5D6C1"/>
<accession>A0A8H5D6C1</accession>